<feature type="domain" description="Cyclic nucleotide-binding" evidence="1">
    <location>
        <begin position="51"/>
        <end position="158"/>
    </location>
</feature>
<dbReference type="SUPFAM" id="SSF51206">
    <property type="entry name" value="cAMP-binding domain-like"/>
    <property type="match status" value="1"/>
</dbReference>
<dbReference type="Gene3D" id="2.60.120.10">
    <property type="entry name" value="Jelly Rolls"/>
    <property type="match status" value="1"/>
</dbReference>
<sequence length="173" mass="19991">MIKIIYSITSAVYFCNKFKSKRHKSMTHCTNCTFGWGFCPVKDLQLDPENDGVEFRYYEEGDIIFMEGDRADSFYYLYKQGKVKIYKTDLNNRKVTLRLVRDCQFLGLHAFLGNGFHTNTSKVLEPTLVCKISGKHFETLAANNPILKLNILGRLTKQLELMENKLTALETVQ</sequence>
<proteinExistence type="predicted"/>
<name>A0ABT8KW93_9BACT</name>
<dbReference type="InterPro" id="IPR000595">
    <property type="entry name" value="cNMP-bd_dom"/>
</dbReference>
<dbReference type="CDD" id="cd00038">
    <property type="entry name" value="CAP_ED"/>
    <property type="match status" value="1"/>
</dbReference>
<dbReference type="Proteomes" id="UP001172082">
    <property type="component" value="Unassembled WGS sequence"/>
</dbReference>
<evidence type="ECO:0000259" key="1">
    <source>
        <dbReference type="PROSITE" id="PS50042"/>
    </source>
</evidence>
<dbReference type="InterPro" id="IPR014710">
    <property type="entry name" value="RmlC-like_jellyroll"/>
</dbReference>
<dbReference type="SMART" id="SM00100">
    <property type="entry name" value="cNMP"/>
    <property type="match status" value="1"/>
</dbReference>
<evidence type="ECO:0000313" key="3">
    <source>
        <dbReference type="Proteomes" id="UP001172082"/>
    </source>
</evidence>
<protein>
    <submittedName>
        <fullName evidence="2">Cyclic nucleotide-binding domain-containing protein</fullName>
    </submittedName>
</protein>
<accession>A0ABT8KW93</accession>
<reference evidence="2" key="1">
    <citation type="submission" date="2023-06" db="EMBL/GenBank/DDBJ databases">
        <title>Genomic of Parafulvivirga corallium.</title>
        <authorList>
            <person name="Wang G."/>
        </authorList>
    </citation>
    <scope>NUCLEOTIDE SEQUENCE</scope>
    <source>
        <strain evidence="2">BMA10</strain>
    </source>
</reference>
<keyword evidence="3" id="KW-1185">Reference proteome</keyword>
<dbReference type="EMBL" id="JAUJEA010000014">
    <property type="protein sequence ID" value="MDN5205057.1"/>
    <property type="molecule type" value="Genomic_DNA"/>
</dbReference>
<organism evidence="2 3">
    <name type="scientific">Splendidivirga corallicola</name>
    <dbReference type="NCBI Taxonomy" id="3051826"/>
    <lineage>
        <taxon>Bacteria</taxon>
        <taxon>Pseudomonadati</taxon>
        <taxon>Bacteroidota</taxon>
        <taxon>Cytophagia</taxon>
        <taxon>Cytophagales</taxon>
        <taxon>Splendidivirgaceae</taxon>
        <taxon>Splendidivirga</taxon>
    </lineage>
</organism>
<dbReference type="InterPro" id="IPR018490">
    <property type="entry name" value="cNMP-bd_dom_sf"/>
</dbReference>
<dbReference type="PROSITE" id="PS50042">
    <property type="entry name" value="CNMP_BINDING_3"/>
    <property type="match status" value="1"/>
</dbReference>
<gene>
    <name evidence="2" type="ORF">QQ008_26950</name>
</gene>
<evidence type="ECO:0000313" key="2">
    <source>
        <dbReference type="EMBL" id="MDN5205057.1"/>
    </source>
</evidence>
<comment type="caution">
    <text evidence="2">The sequence shown here is derived from an EMBL/GenBank/DDBJ whole genome shotgun (WGS) entry which is preliminary data.</text>
</comment>
<dbReference type="Pfam" id="PF00027">
    <property type="entry name" value="cNMP_binding"/>
    <property type="match status" value="1"/>
</dbReference>